<keyword evidence="2" id="KW-0472">Membrane</keyword>
<dbReference type="Proteomes" id="UP000289323">
    <property type="component" value="Unassembled WGS sequence"/>
</dbReference>
<feature type="transmembrane region" description="Helical" evidence="2">
    <location>
        <begin position="116"/>
        <end position="135"/>
    </location>
</feature>
<dbReference type="SUPFAM" id="SSF69848">
    <property type="entry name" value="LCCL domain"/>
    <property type="match status" value="1"/>
</dbReference>
<sequence>MAVDKTDQDPHRENDEVEGRLAEVADEEAQLLDGEDFEQFELDDTSRPAPSQEHAASRQPRLRGSWVRRRTPRWLAFLHGPDPPKVHSIKPLFPSLQELPARWLEKAFPRRWQRGVLLVLFLAAWAASLAVPLILGKGTATDASGAAIRHVDCVDTLWRRNNECGLDGVDCRPFSNTSFAFRCPADCASVRVLNPHHVGREDVNFRPLVIGGADGSPYRGDSFLCGAAIHAGVIDDATGGCAVATLIGEYYQYFASPSHGIDSIPFDSYFPLSFTVTADPTVHCTAPDPRWTVSLPLSLLFTTLLSLTTTSAPLFFFTTFTAVFTHVALISDPPNLSTPTTTALLPALISRLTARLLPALACATLIYLTAARRTLHPLPATAALTRTLLWLLPFWLGALSNRTLEPLIPIARLNPPDLAAQPGAIPALALLAALVAALAACQARTLHREGRLPAYLALYAALAAALALLAAAPPVLRLNLHLRLHHYLLALLLLPGTAAQTRVSMVCQGLLLGLFGADGGFGGRVLPEVVAPLVRRLGEGEGEGEGGGLGIWFKWRPLREGAEMVEGWPVEGISVLVNDVERFRGWFAERPLEEQVFGWVRRAGRVVADEYFRFGFLTEGGRALDYTEAGTWFVNGSWSQGAGYW</sequence>
<feature type="region of interest" description="Disordered" evidence="1">
    <location>
        <begin position="1"/>
        <end position="23"/>
    </location>
</feature>
<evidence type="ECO:0000256" key="1">
    <source>
        <dbReference type="SAM" id="MobiDB-lite"/>
    </source>
</evidence>
<evidence type="ECO:0000256" key="2">
    <source>
        <dbReference type="SAM" id="Phobius"/>
    </source>
</evidence>
<organism evidence="4 5">
    <name type="scientific">Thermothielavioides terrestris</name>
    <dbReference type="NCBI Taxonomy" id="2587410"/>
    <lineage>
        <taxon>Eukaryota</taxon>
        <taxon>Fungi</taxon>
        <taxon>Dikarya</taxon>
        <taxon>Ascomycota</taxon>
        <taxon>Pezizomycotina</taxon>
        <taxon>Sordariomycetes</taxon>
        <taxon>Sordariomycetidae</taxon>
        <taxon>Sordariales</taxon>
        <taxon>Chaetomiaceae</taxon>
        <taxon>Thermothielavioides</taxon>
    </lineage>
</organism>
<feature type="transmembrane region" description="Helical" evidence="2">
    <location>
        <begin position="452"/>
        <end position="472"/>
    </location>
</feature>
<feature type="transmembrane region" description="Helical" evidence="2">
    <location>
        <begin position="418"/>
        <end position="440"/>
    </location>
</feature>
<gene>
    <name evidence="4" type="ORF">TT172_LOCUS7104</name>
</gene>
<keyword evidence="2" id="KW-0812">Transmembrane</keyword>
<protein>
    <submittedName>
        <fullName evidence="4">902ef3b8-37dd-4890-b20e-359bf3f3bf75</fullName>
    </submittedName>
</protein>
<accession>A0A3S4C992</accession>
<feature type="region of interest" description="Disordered" evidence="1">
    <location>
        <begin position="35"/>
        <end position="62"/>
    </location>
</feature>
<dbReference type="Pfam" id="PF03815">
    <property type="entry name" value="LCCL"/>
    <property type="match status" value="1"/>
</dbReference>
<dbReference type="AlphaFoldDB" id="A0A3S4C992"/>
<dbReference type="PANTHER" id="PTHR31331">
    <property type="entry name" value="LCCL DOMAIN PROTEIN (AFU_ORTHOLOGUE AFUA_5G08630)"/>
    <property type="match status" value="1"/>
</dbReference>
<dbReference type="SMART" id="SM00603">
    <property type="entry name" value="LCCL"/>
    <property type="match status" value="1"/>
</dbReference>
<proteinExistence type="predicted"/>
<dbReference type="EMBL" id="OUUZ01000013">
    <property type="protein sequence ID" value="SPQ24685.1"/>
    <property type="molecule type" value="Genomic_DNA"/>
</dbReference>
<evidence type="ECO:0000259" key="3">
    <source>
        <dbReference type="PROSITE" id="PS50820"/>
    </source>
</evidence>
<feature type="transmembrane region" description="Helical" evidence="2">
    <location>
        <begin position="380"/>
        <end position="398"/>
    </location>
</feature>
<dbReference type="PROSITE" id="PS50820">
    <property type="entry name" value="LCCL"/>
    <property type="match status" value="1"/>
</dbReference>
<dbReference type="Gene3D" id="2.170.130.20">
    <property type="entry name" value="LCCL-like domain"/>
    <property type="match status" value="1"/>
</dbReference>
<feature type="domain" description="LCCL" evidence="3">
    <location>
        <begin position="164"/>
        <end position="264"/>
    </location>
</feature>
<dbReference type="InterPro" id="IPR051957">
    <property type="entry name" value="CRISP-LCCL_domain"/>
</dbReference>
<keyword evidence="2" id="KW-1133">Transmembrane helix</keyword>
<name>A0A3S4C992_9PEZI</name>
<evidence type="ECO:0000313" key="5">
    <source>
        <dbReference type="Proteomes" id="UP000289323"/>
    </source>
</evidence>
<dbReference type="InterPro" id="IPR036609">
    <property type="entry name" value="LCCL_sf"/>
</dbReference>
<evidence type="ECO:0000313" key="4">
    <source>
        <dbReference type="EMBL" id="SPQ24685.1"/>
    </source>
</evidence>
<dbReference type="InterPro" id="IPR004043">
    <property type="entry name" value="LCCL"/>
</dbReference>
<feature type="transmembrane region" description="Helical" evidence="2">
    <location>
        <begin position="291"/>
        <end position="307"/>
    </location>
</feature>
<dbReference type="PANTHER" id="PTHR31331:SF8">
    <property type="entry name" value="LCCL DOMAIN PROTEIN (AFU_ORTHOLOGUE AFUA_5G02970)"/>
    <property type="match status" value="1"/>
</dbReference>
<reference evidence="4 5" key="1">
    <citation type="submission" date="2018-04" db="EMBL/GenBank/DDBJ databases">
        <authorList>
            <person name="Huttner S."/>
            <person name="Dainat J."/>
        </authorList>
    </citation>
    <scope>NUCLEOTIDE SEQUENCE [LARGE SCALE GENOMIC DNA]</scope>
</reference>